<gene>
    <name evidence="2" type="ORF">OAUR00152_LOCUS4285</name>
</gene>
<dbReference type="InterPro" id="IPR015590">
    <property type="entry name" value="Aldehyde_DH_dom"/>
</dbReference>
<dbReference type="Pfam" id="PF00171">
    <property type="entry name" value="Aldedh"/>
    <property type="match status" value="1"/>
</dbReference>
<dbReference type="SUPFAM" id="SSF53720">
    <property type="entry name" value="ALDH-like"/>
    <property type="match status" value="1"/>
</dbReference>
<organism evidence="2">
    <name type="scientific">Odontella aurita</name>
    <dbReference type="NCBI Taxonomy" id="265563"/>
    <lineage>
        <taxon>Eukaryota</taxon>
        <taxon>Sar</taxon>
        <taxon>Stramenopiles</taxon>
        <taxon>Ochrophyta</taxon>
        <taxon>Bacillariophyta</taxon>
        <taxon>Mediophyceae</taxon>
        <taxon>Biddulphiophycidae</taxon>
        <taxon>Eupodiscales</taxon>
        <taxon>Odontellaceae</taxon>
        <taxon>Odontella</taxon>
    </lineage>
</organism>
<dbReference type="PANTHER" id="PTHR11699">
    <property type="entry name" value="ALDEHYDE DEHYDROGENASE-RELATED"/>
    <property type="match status" value="1"/>
</dbReference>
<dbReference type="GO" id="GO:0016620">
    <property type="term" value="F:oxidoreductase activity, acting on the aldehyde or oxo group of donors, NAD or NADP as acceptor"/>
    <property type="evidence" value="ECO:0007669"/>
    <property type="project" value="InterPro"/>
</dbReference>
<proteinExistence type="predicted"/>
<name>A0A7S4HV61_9STRA</name>
<dbReference type="Gene3D" id="3.40.605.10">
    <property type="entry name" value="Aldehyde Dehydrogenase, Chain A, domain 1"/>
    <property type="match status" value="1"/>
</dbReference>
<reference evidence="2" key="1">
    <citation type="submission" date="2021-01" db="EMBL/GenBank/DDBJ databases">
        <authorList>
            <person name="Corre E."/>
            <person name="Pelletier E."/>
            <person name="Niang G."/>
            <person name="Scheremetjew M."/>
            <person name="Finn R."/>
            <person name="Kale V."/>
            <person name="Holt S."/>
            <person name="Cochrane G."/>
            <person name="Meng A."/>
            <person name="Brown T."/>
            <person name="Cohen L."/>
        </authorList>
    </citation>
    <scope>NUCLEOTIDE SEQUENCE</scope>
    <source>
        <strain evidence="2">Isolate 1302-5</strain>
    </source>
</reference>
<accession>A0A7S4HV61</accession>
<dbReference type="AlphaFoldDB" id="A0A7S4HV61"/>
<dbReference type="EMBL" id="HBKQ01006419">
    <property type="protein sequence ID" value="CAE2210319.1"/>
    <property type="molecule type" value="Transcribed_RNA"/>
</dbReference>
<evidence type="ECO:0000259" key="1">
    <source>
        <dbReference type="Pfam" id="PF00171"/>
    </source>
</evidence>
<dbReference type="InterPro" id="IPR016163">
    <property type="entry name" value="Ald_DH_C"/>
</dbReference>
<dbReference type="InterPro" id="IPR016162">
    <property type="entry name" value="Ald_DH_N"/>
</dbReference>
<dbReference type="InterPro" id="IPR016161">
    <property type="entry name" value="Ald_DH/histidinol_DH"/>
</dbReference>
<protein>
    <recommendedName>
        <fullName evidence="1">Aldehyde dehydrogenase domain-containing protein</fullName>
    </recommendedName>
</protein>
<dbReference type="Gene3D" id="3.40.309.10">
    <property type="entry name" value="Aldehyde Dehydrogenase, Chain A, domain 2"/>
    <property type="match status" value="1"/>
</dbReference>
<sequence length="243" mass="27140">MVKEPIYNEFVRKLVDKTKVFRMGDPENMDMSTGPVITEKQLHYIERKVDEGIQSDPDTLQILCRGKRCTGFEGEDAHLNEGNWYEPTVVAARLEAPPDEGSIDRLQSSDVLFQSELFSLVVALVPFHSLTQAVRLANGTLYGLGCSIWTSDLSRAHRTPDAVHAGIVWINDHHKNHPSSPWGSLTKASGVRTESMRARSTPRRRAWCSILARSRATGFGIWTLNTIISVIDVSFLWTCGCLG</sequence>
<feature type="domain" description="Aldehyde dehydrogenase" evidence="1">
    <location>
        <begin position="2"/>
        <end position="196"/>
    </location>
</feature>
<evidence type="ECO:0000313" key="2">
    <source>
        <dbReference type="EMBL" id="CAE2210319.1"/>
    </source>
</evidence>